<dbReference type="InterPro" id="IPR014009">
    <property type="entry name" value="PIK_FAT"/>
</dbReference>
<evidence type="ECO:0000256" key="9">
    <source>
        <dbReference type="RuleBase" id="RU364109"/>
    </source>
</evidence>
<dbReference type="HOGENOM" id="CLU_000178_7_1_1"/>
<keyword evidence="2 9" id="KW-0808">Transferase</keyword>
<dbReference type="Pfam" id="PF11865">
    <property type="entry name" value="mTOR_dom"/>
    <property type="match status" value="2"/>
</dbReference>
<dbReference type="Pfam" id="PF00454">
    <property type="entry name" value="PI3_PI4_kinase"/>
    <property type="match status" value="1"/>
</dbReference>
<dbReference type="SMART" id="SM01345">
    <property type="entry name" value="Rapamycin_bind"/>
    <property type="match status" value="1"/>
</dbReference>
<dbReference type="InterPro" id="IPR036738">
    <property type="entry name" value="FRB_sf"/>
</dbReference>
<evidence type="ECO:0000313" key="15">
    <source>
        <dbReference type="Proteomes" id="UP000009168"/>
    </source>
</evidence>
<dbReference type="GO" id="GO:0106310">
    <property type="term" value="F:protein serine kinase activity"/>
    <property type="evidence" value="ECO:0007669"/>
    <property type="project" value="RHEA"/>
</dbReference>
<evidence type="ECO:0000256" key="1">
    <source>
        <dbReference type="ARBA" id="ARBA00011031"/>
    </source>
</evidence>
<keyword evidence="6 9" id="KW-0067">ATP-binding</keyword>
<feature type="domain" description="PI3K/PI4K catalytic" evidence="11">
    <location>
        <begin position="2102"/>
        <end position="2414"/>
    </location>
</feature>
<evidence type="ECO:0000256" key="6">
    <source>
        <dbReference type="ARBA" id="ARBA00022840"/>
    </source>
</evidence>
<protein>
    <recommendedName>
        <fullName evidence="9">Serine/threonine-protein kinase TOR</fullName>
        <ecNumber evidence="9">2.7.11.1</ecNumber>
    </recommendedName>
</protein>
<dbReference type="InterPro" id="IPR036940">
    <property type="entry name" value="PI3/4_kinase_cat_sf"/>
</dbReference>
<keyword evidence="3" id="KW-0677">Repeat</keyword>
<gene>
    <name evidence="14" type="ORF">TTHERM_00147600</name>
</gene>
<name>I7ML63_TETTS</name>
<dbReference type="InterPro" id="IPR000403">
    <property type="entry name" value="PI3/4_kinase_cat_dom"/>
</dbReference>
<dbReference type="GO" id="GO:0005737">
    <property type="term" value="C:cytoplasm"/>
    <property type="evidence" value="ECO:0007669"/>
    <property type="project" value="TreeGrafter"/>
</dbReference>
<keyword evidence="9" id="KW-0723">Serine/threonine-protein kinase</keyword>
<dbReference type="InterPro" id="IPR024585">
    <property type="entry name" value="mTOR_dom"/>
</dbReference>
<evidence type="ECO:0000256" key="7">
    <source>
        <dbReference type="ARBA" id="ARBA00047899"/>
    </source>
</evidence>
<dbReference type="Pfam" id="PF02260">
    <property type="entry name" value="FATC"/>
    <property type="match status" value="1"/>
</dbReference>
<keyword evidence="15" id="KW-1185">Reference proteome</keyword>
<dbReference type="InterPro" id="IPR016024">
    <property type="entry name" value="ARM-type_fold"/>
</dbReference>
<dbReference type="SUPFAM" id="SSF56112">
    <property type="entry name" value="Protein kinase-like (PK-like)"/>
    <property type="match status" value="1"/>
</dbReference>
<evidence type="ECO:0000256" key="5">
    <source>
        <dbReference type="ARBA" id="ARBA00022777"/>
    </source>
</evidence>
<evidence type="ECO:0000256" key="2">
    <source>
        <dbReference type="ARBA" id="ARBA00022679"/>
    </source>
</evidence>
<dbReference type="Pfam" id="PF02259">
    <property type="entry name" value="FAT"/>
    <property type="match status" value="1"/>
</dbReference>
<dbReference type="Gene3D" id="3.30.1010.10">
    <property type="entry name" value="Phosphatidylinositol 3-kinase Catalytic Subunit, Chain A, domain 4"/>
    <property type="match status" value="1"/>
</dbReference>
<dbReference type="GO" id="GO:0031932">
    <property type="term" value="C:TORC2 complex"/>
    <property type="evidence" value="ECO:0007669"/>
    <property type="project" value="TreeGrafter"/>
</dbReference>
<dbReference type="InterPro" id="IPR011989">
    <property type="entry name" value="ARM-like"/>
</dbReference>
<dbReference type="FunFam" id="3.30.1010.10:FF:000006">
    <property type="entry name" value="Serine/threonine-protein kinase TOR"/>
    <property type="match status" value="1"/>
</dbReference>
<dbReference type="EC" id="2.7.11.1" evidence="9"/>
<dbReference type="RefSeq" id="XP_001021494.1">
    <property type="nucleotide sequence ID" value="XM_001021494.1"/>
</dbReference>
<dbReference type="InParanoid" id="I7ML63"/>
<evidence type="ECO:0000256" key="10">
    <source>
        <dbReference type="SAM" id="MobiDB-lite"/>
    </source>
</evidence>
<dbReference type="GO" id="GO:0016242">
    <property type="term" value="P:negative regulation of macroautophagy"/>
    <property type="evidence" value="ECO:0007669"/>
    <property type="project" value="TreeGrafter"/>
</dbReference>
<dbReference type="GO" id="GO:0031929">
    <property type="term" value="P:TOR signaling"/>
    <property type="evidence" value="ECO:0007669"/>
    <property type="project" value="TreeGrafter"/>
</dbReference>
<dbReference type="InterPro" id="IPR011009">
    <property type="entry name" value="Kinase-like_dom_sf"/>
</dbReference>
<dbReference type="InterPro" id="IPR057564">
    <property type="entry name" value="HEAT_ATR"/>
</dbReference>
<dbReference type="Proteomes" id="UP000009168">
    <property type="component" value="Unassembled WGS sequence"/>
</dbReference>
<evidence type="ECO:0000259" key="13">
    <source>
        <dbReference type="PROSITE" id="PS51190"/>
    </source>
</evidence>
<dbReference type="Pfam" id="PF08771">
    <property type="entry name" value="FRB_dom"/>
    <property type="match status" value="1"/>
</dbReference>
<evidence type="ECO:0000256" key="8">
    <source>
        <dbReference type="ARBA" id="ARBA00048679"/>
    </source>
</evidence>
<dbReference type="InterPro" id="IPR003151">
    <property type="entry name" value="PIK-rel_kinase_FAT"/>
</dbReference>
<dbReference type="PROSITE" id="PS51190">
    <property type="entry name" value="FATC"/>
    <property type="match status" value="1"/>
</dbReference>
<dbReference type="Gene3D" id="1.10.1070.11">
    <property type="entry name" value="Phosphatidylinositol 3-/4-kinase, catalytic domain"/>
    <property type="match status" value="1"/>
</dbReference>
<evidence type="ECO:0000256" key="4">
    <source>
        <dbReference type="ARBA" id="ARBA00022741"/>
    </source>
</evidence>
<dbReference type="PROSITE" id="PS51189">
    <property type="entry name" value="FAT"/>
    <property type="match status" value="1"/>
</dbReference>
<dbReference type="KEGG" id="tet:TTHERM_00147600"/>
<dbReference type="GO" id="GO:0005524">
    <property type="term" value="F:ATP binding"/>
    <property type="evidence" value="ECO:0007669"/>
    <property type="project" value="UniProtKB-KW"/>
</dbReference>
<dbReference type="eggNOG" id="KOG0891">
    <property type="taxonomic scope" value="Eukaryota"/>
</dbReference>
<dbReference type="Gene3D" id="1.25.10.10">
    <property type="entry name" value="Leucine-rich Repeat Variant"/>
    <property type="match status" value="3"/>
</dbReference>
<dbReference type="InterPro" id="IPR003152">
    <property type="entry name" value="FATC_dom"/>
</dbReference>
<dbReference type="Pfam" id="PF23593">
    <property type="entry name" value="HEAT_ATR"/>
    <property type="match status" value="1"/>
</dbReference>
<dbReference type="GO" id="GO:0031931">
    <property type="term" value="C:TORC1 complex"/>
    <property type="evidence" value="ECO:0007669"/>
    <property type="project" value="TreeGrafter"/>
</dbReference>
<reference evidence="15" key="1">
    <citation type="journal article" date="2006" name="PLoS Biol.">
        <title>Macronuclear genome sequence of the ciliate Tetrahymena thermophila, a model eukaryote.</title>
        <authorList>
            <person name="Eisen J.A."/>
            <person name="Coyne R.S."/>
            <person name="Wu M."/>
            <person name="Wu D."/>
            <person name="Thiagarajan M."/>
            <person name="Wortman J.R."/>
            <person name="Badger J.H."/>
            <person name="Ren Q."/>
            <person name="Amedeo P."/>
            <person name="Jones K.M."/>
            <person name="Tallon L.J."/>
            <person name="Delcher A.L."/>
            <person name="Salzberg S.L."/>
            <person name="Silva J.C."/>
            <person name="Haas B.J."/>
            <person name="Majoros W.H."/>
            <person name="Farzad M."/>
            <person name="Carlton J.M."/>
            <person name="Smith R.K. Jr."/>
            <person name="Garg J."/>
            <person name="Pearlman R.E."/>
            <person name="Karrer K.M."/>
            <person name="Sun L."/>
            <person name="Manning G."/>
            <person name="Elde N.C."/>
            <person name="Turkewitz A.P."/>
            <person name="Asai D.J."/>
            <person name="Wilkes D.E."/>
            <person name="Wang Y."/>
            <person name="Cai H."/>
            <person name="Collins K."/>
            <person name="Stewart B.A."/>
            <person name="Lee S.R."/>
            <person name="Wilamowska K."/>
            <person name="Weinberg Z."/>
            <person name="Ruzzo W.L."/>
            <person name="Wloga D."/>
            <person name="Gaertig J."/>
            <person name="Frankel J."/>
            <person name="Tsao C.-C."/>
            <person name="Gorovsky M.A."/>
            <person name="Keeling P.J."/>
            <person name="Waller R.F."/>
            <person name="Patron N.J."/>
            <person name="Cherry J.M."/>
            <person name="Stover N.A."/>
            <person name="Krieger C.J."/>
            <person name="del Toro C."/>
            <person name="Ryder H.F."/>
            <person name="Williamson S.C."/>
            <person name="Barbeau R.A."/>
            <person name="Hamilton E.P."/>
            <person name="Orias E."/>
        </authorList>
    </citation>
    <scope>NUCLEOTIDE SEQUENCE [LARGE SCALE GENOMIC DNA]</scope>
    <source>
        <strain evidence="15">SB210</strain>
    </source>
</reference>
<sequence>MSHIMQEISKLFEQFKKAKNQESERLAADLQQLYLKNNQYYDEIYHGLIKLINSNDINEKYNSLIGIEQISYVVQEDQYLNLWSKFNSLVFQLLEQTGDEKVIKKSAEVYGRLLRLGGTRITNLLTDQIQKPIHWIFKNSGDNKKFSGLLVLKELLEQASFVTFKQFISNTEDYRTNLWNLIKHKTTLLREAALSFFDVLLKQISLKEQDIQDREYNTFFTDICQSMNARQEEVVIGNISALKILVTYPNSEQFNDQQFSQMCMYVLSKKDENSNIQKTVIEALPALAKFKKQAFAEKFFIKTTEFLLQRINPPKAKSITHELIVSYYDTLNKISQCIDSTIYAKLPENMKDLVFQSIQNITRQIRQDLQEKKPYISFRIQCLMSIIKNFQHKYQDLINDEDLLINNILFNGLYPQSIEFLKHIQKYNRKERTRTEVSSSIQYRLLLCIITILSKHKNLFPQSLNPNNDKDKNFYQKLILNTDKTLSTDEKAIANAIQTLSTFGFSNYENELANFVKDNVLDYLDNKNKNIRKAAAKAGCLLYVKKERGQSISKNIMYEILEKFMSVAISDSEDEIRQTMLKSLNENFDQYLNEPNYLKKLFLCVNDSNTQVQQLVLTILCRLSRYNPSDIIPFLKKTLFEFLSQLKINNLENEKQMINLLSSLTCLIKNGPELVRPHSQSIANILLNFLKDQKITNNMIPELLKTFSQLSSLGDNTILLYMDEIFPIFLQAMQDKSSTAKREAAVKSLVDILKYTGFVVLPYYKYPSFLEIILSLMKNEVNVEMRQQCMRLIGCLGAIDYFYYKKVSDKVRNRLTASPSQDNRQLINDIIKVSLKKKFKYFKKLSAAKQQESSSILTKQLHQYYEDIILLENFKQKKMYLKLSNIQAEIDYNLEGANSLNIYQQPQKKDNRFRDQNMIEKLYSKQEIDEEIKMLLQSPTVISLTDEDYYSKITIKALLKILCDQSLNEHHSLAVQTLSCIIGVLQTRTKNFLDLLIPIFIKIVRQDMLRDRENILQLIQKIILNCGRYYDQEYLDPILNVFLEFGQDPQYYKICFSILENLIEFQKRNLRHYIEPIIRLINNVIYKPQIDESTVLQVIKIYTLLAELLDSNLHLIVPFLCNYISKDTSQTKTKVKSEIINLFNCFANSCCSTVQFLSLIVDSILINLEQSKDAKFINECMNTVVVFIYIHKNQFLVYLTKLNYVVKQKNIQHIAYQKCVDIFLNNGNLDDVSSQIEPEFQKIVGEIKTDQPPQQQELFNSLLRKIDSDKLAQVFSTSSNTSKEDWNQWIRKTSVELLNKSPNFVLTHCKELAEIYEELQAELFNISFVCVWSQLKDHNKTFIKEQFSKAINPENNVPINILQTILNLTEFMQHDKEGIPIENTILGDLAERCLAYAKALYFRENEFETANIQIIESLISLYTNLGQREAAKGLLQNVQQQLRLDVNESWYERLHQWEYALDDYRVRQLNIPEQSFFVPKMRCLNALSDWEQLIKNTQEENNPEHRKQVMHLAANAAMNLGNWELLENFCDNLPEENSQDKQFWQAAISISKGQYEEAKNLISESINKLDSQVSGLLLESYSRAYESILRLQQLFEMQEIIDIKEFEEKVNSTANREGLIKGIQDAEIEQKRKQLRDIWADRLYGNPKDIDTWQKILSVRQLYLSKKDDLNTWLKFCRLALKNNQMHICKKTLEELYLEYNKDSQLMPAQLQLADLECNYQMSITKEKEICEKMEEILQSENKIDNKLTAKMYLKMGNWIRDKTDELNSFNMKKIGEFYQKAKDFKPDYYKTWHHFGLLNFDAINMKQDDTIIEQKRVYIKNALEGFMRSITLGTSSEHKSPYILQDSLRLLSIIFEYGDLEDIHNKFLEDFKQIDNRAWIEVVPQIIARLSTTKKSVQHLLHSLLTHIAQQHPQALIYPLTVALKSKIQIRQQAASKIIENIKTHSPLLINQALLISQELNRTAILIKEQWLEGIKEAWERYTIDKGAHTHLIKILQGLHEMMKVPPESLSEISFHQNFGGEIFEAESWLERYKITEDAICLCQAFDIYYRIYSKLDVQLKKLEFVYLENVSPKLLETKNCEVSIPGLYKPTRPIVKISCFQPKLEVLFSKMNPRKLFVYGSDSKEYHFLLKGREDIRQDERVMQLFALINRLLHNNPETEKKDLNIQRYSIIPLSINTGLLGWVHNCDTLQVLIREYRKAYHIRENPEYNLMEQKCSNYSVLPLPNKVEIFRYIMENTKGEELKKILWLKSPNSEIWLERRTNYTRSLATMSIAGYILGLGDRHPSNIMLQRYTGKIVHIDFGDCFEVAMRREKFPEKVPFRLTRMLVNAMEACQIEGNYRNTCELVLKVIRENKESLIAVLEAFVYDPLFYWRLITISGEEQGDKANEKKEKGDAVYQANKKRESRPQSLLEVSMVNQVSYVGSIIQQGTSQAIQKYIKKAQKSKINNQNDIDRAQSPKNREKDIQEKYYNEEKEQPQENLNKKAVEVMDRIKKKLNGKDFQENESLTYTEQVSKLINQATSHENICQAYIGWCPFW</sequence>
<dbReference type="PROSITE" id="PS00916">
    <property type="entry name" value="PI3_4_KINASE_2"/>
    <property type="match status" value="1"/>
</dbReference>
<evidence type="ECO:0000313" key="14">
    <source>
        <dbReference type="EMBL" id="EAS01249.1"/>
    </source>
</evidence>
<feature type="domain" description="FAT" evidence="12">
    <location>
        <begin position="1385"/>
        <end position="1927"/>
    </location>
</feature>
<dbReference type="FunFam" id="1.10.1070.11:FF:000029">
    <property type="entry name" value="Serine/threonine-protein kinase TOR"/>
    <property type="match status" value="1"/>
</dbReference>
<accession>I7ML63</accession>
<dbReference type="GO" id="GO:0044877">
    <property type="term" value="F:protein-containing complex binding"/>
    <property type="evidence" value="ECO:0007669"/>
    <property type="project" value="InterPro"/>
</dbReference>
<dbReference type="InterPro" id="IPR018936">
    <property type="entry name" value="PI3/4_kinase_CS"/>
</dbReference>
<dbReference type="OMA" id="MWLRFVS"/>
<dbReference type="GeneID" id="7844931"/>
<organism evidence="14 15">
    <name type="scientific">Tetrahymena thermophila (strain SB210)</name>
    <dbReference type="NCBI Taxonomy" id="312017"/>
    <lineage>
        <taxon>Eukaryota</taxon>
        <taxon>Sar</taxon>
        <taxon>Alveolata</taxon>
        <taxon>Ciliophora</taxon>
        <taxon>Intramacronucleata</taxon>
        <taxon>Oligohymenophorea</taxon>
        <taxon>Hymenostomatida</taxon>
        <taxon>Tetrahymenina</taxon>
        <taxon>Tetrahymenidae</taxon>
        <taxon>Tetrahymena</taxon>
    </lineage>
</organism>
<evidence type="ECO:0000256" key="3">
    <source>
        <dbReference type="ARBA" id="ARBA00022737"/>
    </source>
</evidence>
<dbReference type="PANTHER" id="PTHR11139:SF9">
    <property type="entry name" value="SERINE_THREONINE-PROTEIN KINASE MTOR"/>
    <property type="match status" value="1"/>
</dbReference>
<dbReference type="SUPFAM" id="SSF47212">
    <property type="entry name" value="FKBP12-rapamycin-binding domain of FKBP-rapamycin-associated protein (FRAP)"/>
    <property type="match status" value="1"/>
</dbReference>
<keyword evidence="4 9" id="KW-0547">Nucleotide-binding</keyword>
<comment type="catalytic activity">
    <reaction evidence="8">
        <text>L-seryl-[protein] + ATP = O-phospho-L-seryl-[protein] + ADP + H(+)</text>
        <dbReference type="Rhea" id="RHEA:17989"/>
        <dbReference type="Rhea" id="RHEA-COMP:9863"/>
        <dbReference type="Rhea" id="RHEA-COMP:11604"/>
        <dbReference type="ChEBI" id="CHEBI:15378"/>
        <dbReference type="ChEBI" id="CHEBI:29999"/>
        <dbReference type="ChEBI" id="CHEBI:30616"/>
        <dbReference type="ChEBI" id="CHEBI:83421"/>
        <dbReference type="ChEBI" id="CHEBI:456216"/>
        <dbReference type="EC" id="2.7.11.1"/>
    </reaction>
</comment>
<feature type="region of interest" description="Disordered" evidence="10">
    <location>
        <begin position="2386"/>
        <end position="2406"/>
    </location>
</feature>
<evidence type="ECO:0000259" key="11">
    <source>
        <dbReference type="PROSITE" id="PS50290"/>
    </source>
</evidence>
<dbReference type="PROSITE" id="PS00915">
    <property type="entry name" value="PI3_4_KINASE_1"/>
    <property type="match status" value="1"/>
</dbReference>
<feature type="domain" description="FATC" evidence="13">
    <location>
        <begin position="2508"/>
        <end position="2540"/>
    </location>
</feature>
<dbReference type="OrthoDB" id="309331at2759"/>
<dbReference type="CDD" id="cd05169">
    <property type="entry name" value="PIKKc_TOR"/>
    <property type="match status" value="1"/>
</dbReference>
<dbReference type="PROSITE" id="PS50290">
    <property type="entry name" value="PI3_4_KINASE_3"/>
    <property type="match status" value="1"/>
</dbReference>
<dbReference type="SMART" id="SM01346">
    <property type="entry name" value="DUF3385"/>
    <property type="match status" value="1"/>
</dbReference>
<proteinExistence type="inferred from homology"/>
<dbReference type="PANTHER" id="PTHR11139">
    <property type="entry name" value="ATAXIA TELANGIECTASIA MUTATED ATM -RELATED"/>
    <property type="match status" value="1"/>
</dbReference>
<keyword evidence="5 9" id="KW-0418">Kinase</keyword>
<dbReference type="EMBL" id="GG662603">
    <property type="protein sequence ID" value="EAS01249.1"/>
    <property type="molecule type" value="Genomic_DNA"/>
</dbReference>
<comment type="similarity">
    <text evidence="1 9">Belongs to the PI3/PI4-kinase family.</text>
</comment>
<dbReference type="InterPro" id="IPR009076">
    <property type="entry name" value="FRB_dom"/>
</dbReference>
<dbReference type="STRING" id="312017.I7ML63"/>
<dbReference type="SMART" id="SM01343">
    <property type="entry name" value="FATC"/>
    <property type="match status" value="1"/>
</dbReference>
<dbReference type="GO" id="GO:0005634">
    <property type="term" value="C:nucleus"/>
    <property type="evidence" value="ECO:0007669"/>
    <property type="project" value="TreeGrafter"/>
</dbReference>
<comment type="catalytic activity">
    <reaction evidence="7 9">
        <text>L-threonyl-[protein] + ATP = O-phospho-L-threonyl-[protein] + ADP + H(+)</text>
        <dbReference type="Rhea" id="RHEA:46608"/>
        <dbReference type="Rhea" id="RHEA-COMP:11060"/>
        <dbReference type="Rhea" id="RHEA-COMP:11605"/>
        <dbReference type="ChEBI" id="CHEBI:15378"/>
        <dbReference type="ChEBI" id="CHEBI:30013"/>
        <dbReference type="ChEBI" id="CHEBI:30616"/>
        <dbReference type="ChEBI" id="CHEBI:61977"/>
        <dbReference type="ChEBI" id="CHEBI:456216"/>
        <dbReference type="EC" id="2.7.11.1"/>
    </reaction>
</comment>
<dbReference type="Gene3D" id="1.20.120.150">
    <property type="entry name" value="FKBP12-rapamycin binding domain"/>
    <property type="match status" value="1"/>
</dbReference>
<evidence type="ECO:0000259" key="12">
    <source>
        <dbReference type="PROSITE" id="PS51189"/>
    </source>
</evidence>
<dbReference type="SUPFAM" id="SSF48371">
    <property type="entry name" value="ARM repeat"/>
    <property type="match status" value="2"/>
</dbReference>
<feature type="compositionally biased region" description="Basic and acidic residues" evidence="10">
    <location>
        <begin position="2386"/>
        <end position="2397"/>
    </location>
</feature>
<dbReference type="InterPro" id="IPR050517">
    <property type="entry name" value="DDR_Repair_Kinase"/>
</dbReference>
<dbReference type="GO" id="GO:0004674">
    <property type="term" value="F:protein serine/threonine kinase activity"/>
    <property type="evidence" value="ECO:0007669"/>
    <property type="project" value="UniProtKB-KW"/>
</dbReference>
<dbReference type="SMART" id="SM00146">
    <property type="entry name" value="PI3Kc"/>
    <property type="match status" value="1"/>
</dbReference>
<dbReference type="InterPro" id="IPR026683">
    <property type="entry name" value="TOR_cat"/>
</dbReference>